<sequence length="182" mass="21447">MLPDIHLFHYLRRQQKRNKSFYNTLKTIVEEWMSAEGIVGKLPSYHLLLFTIQLEELLKTYLPPIPVYLLTNNTAALDLMTNALSIYFPPAIATVMPVNVEIIPFKDIVKEKQSVIIADRQYLNLIQHLYQNQGHLFLYFLFSFRDVSEAYIHKAFLDFCQKRYDEFIVTLLDTYHKNLSSP</sequence>
<reference evidence="1 2" key="1">
    <citation type="journal article" date="2006" name="Proc. Natl. Acad. Sci. U.S.A.">
        <title>Molecular genetic anatomy of inter- and intraserotype variation in the human bacterial pathogen group A Streptococcus.</title>
        <authorList>
            <person name="Beres S.B."/>
            <person name="Richter E.W."/>
            <person name="Nagiec M.J."/>
            <person name="Sumby P."/>
            <person name="Porcella S.F."/>
            <person name="DeLeo F.R."/>
            <person name="Musser J.M."/>
        </authorList>
    </citation>
    <scope>NUCLEOTIDE SEQUENCE [LARGE SCALE GENOMIC DNA]</scope>
    <source>
        <strain evidence="1 2">MGAS9429</strain>
    </source>
</reference>
<gene>
    <name evidence="1" type="ordered locus">MGAS9429_Spy0612</name>
</gene>
<dbReference type="AlphaFoldDB" id="Q1JML2"/>
<proteinExistence type="predicted"/>
<evidence type="ECO:0000313" key="1">
    <source>
        <dbReference type="EMBL" id="ABF31800.1"/>
    </source>
</evidence>
<name>Q1JML2_STRPC</name>
<organism evidence="1 2">
    <name type="scientific">Streptococcus pyogenes serotype M12 (strain MGAS9429)</name>
    <dbReference type="NCBI Taxonomy" id="370551"/>
    <lineage>
        <taxon>Bacteria</taxon>
        <taxon>Bacillati</taxon>
        <taxon>Bacillota</taxon>
        <taxon>Bacilli</taxon>
        <taxon>Lactobacillales</taxon>
        <taxon>Streptococcaceae</taxon>
        <taxon>Streptococcus</taxon>
    </lineage>
</organism>
<dbReference type="Proteomes" id="UP000002433">
    <property type="component" value="Chromosome"/>
</dbReference>
<protein>
    <submittedName>
        <fullName evidence="1">Transcriptional regulator</fullName>
    </submittedName>
</protein>
<evidence type="ECO:0000313" key="2">
    <source>
        <dbReference type="Proteomes" id="UP000002433"/>
    </source>
</evidence>
<dbReference type="HOGENOM" id="CLU_110268_0_0_9"/>
<dbReference type="EMBL" id="CP000259">
    <property type="protein sequence ID" value="ABF31800.1"/>
    <property type="molecule type" value="Genomic_DNA"/>
</dbReference>
<accession>Q1JML2</accession>
<dbReference type="KEGG" id="spk:MGAS9429_Spy0612"/>